<evidence type="ECO:0000313" key="2">
    <source>
        <dbReference type="Proteomes" id="UP000041254"/>
    </source>
</evidence>
<dbReference type="Proteomes" id="UP000041254">
    <property type="component" value="Unassembled WGS sequence"/>
</dbReference>
<protein>
    <submittedName>
        <fullName evidence="1">Uncharacterized protein</fullName>
    </submittedName>
</protein>
<sequence>MHRGGICTSGSVETWHFVWCAGGQDKANDATMEQARVRNGLFGFDEDLVEDAVAAEKGGILRMCEDNKASLKAKSKMRGFHPVERSVRVEGNGLFGYDADLVEDAVAAEKEQRSDRFGAYMRVRNGKIGYMIEVNDPNPQTYTKEKEQTSDLFKTQIAAFVEKDKCEQLDQVLSADFEGNAF</sequence>
<dbReference type="AlphaFoldDB" id="A0A0G4EVG9"/>
<keyword evidence="2" id="KW-1185">Reference proteome</keyword>
<organism evidence="1 2">
    <name type="scientific">Vitrella brassicaformis (strain CCMP3155)</name>
    <dbReference type="NCBI Taxonomy" id="1169540"/>
    <lineage>
        <taxon>Eukaryota</taxon>
        <taxon>Sar</taxon>
        <taxon>Alveolata</taxon>
        <taxon>Colpodellida</taxon>
        <taxon>Vitrellaceae</taxon>
        <taxon>Vitrella</taxon>
    </lineage>
</organism>
<name>A0A0G4EVG9_VITBC</name>
<accession>A0A0G4EVG9</accession>
<gene>
    <name evidence="1" type="ORF">Vbra_2169</name>
</gene>
<proteinExistence type="predicted"/>
<dbReference type="InParanoid" id="A0A0G4EVG9"/>
<evidence type="ECO:0000313" key="1">
    <source>
        <dbReference type="EMBL" id="CEM02626.1"/>
    </source>
</evidence>
<reference evidence="1 2" key="1">
    <citation type="submission" date="2014-11" db="EMBL/GenBank/DDBJ databases">
        <authorList>
            <person name="Zhu J."/>
            <person name="Qi W."/>
            <person name="Song R."/>
        </authorList>
    </citation>
    <scope>NUCLEOTIDE SEQUENCE [LARGE SCALE GENOMIC DNA]</scope>
</reference>
<dbReference type="VEuPathDB" id="CryptoDB:Vbra_2169"/>
<dbReference type="EMBL" id="CDMY01000331">
    <property type="protein sequence ID" value="CEM02626.1"/>
    <property type="molecule type" value="Genomic_DNA"/>
</dbReference>